<dbReference type="Proteomes" id="UP000887565">
    <property type="component" value="Unplaced"/>
</dbReference>
<feature type="region of interest" description="Disordered" evidence="1">
    <location>
        <begin position="41"/>
        <end position="62"/>
    </location>
</feature>
<sequence length="62" mass="7476">MEYPNGEHELDRGNIQKREKNKKDGILIMDLSMTFTTKEDYLENQEEEQYEKNYEISSDVEE</sequence>
<keyword evidence="2" id="KW-1185">Reference proteome</keyword>
<proteinExistence type="predicted"/>
<evidence type="ECO:0000256" key="1">
    <source>
        <dbReference type="SAM" id="MobiDB-lite"/>
    </source>
</evidence>
<reference evidence="3" key="1">
    <citation type="submission" date="2022-11" db="UniProtKB">
        <authorList>
            <consortium name="WormBaseParasite"/>
        </authorList>
    </citation>
    <scope>IDENTIFICATION</scope>
</reference>
<dbReference type="WBParaSite" id="nRc.2.0.1.t06394-RA">
    <property type="protein sequence ID" value="nRc.2.0.1.t06394-RA"/>
    <property type="gene ID" value="nRc.2.0.1.g06394"/>
</dbReference>
<protein>
    <submittedName>
        <fullName evidence="3">Uncharacterized protein</fullName>
    </submittedName>
</protein>
<feature type="region of interest" description="Disordered" evidence="1">
    <location>
        <begin position="1"/>
        <end position="23"/>
    </location>
</feature>
<accession>A0A915HWY3</accession>
<evidence type="ECO:0000313" key="2">
    <source>
        <dbReference type="Proteomes" id="UP000887565"/>
    </source>
</evidence>
<name>A0A915HWY3_ROMCU</name>
<evidence type="ECO:0000313" key="3">
    <source>
        <dbReference type="WBParaSite" id="nRc.2.0.1.t06394-RA"/>
    </source>
</evidence>
<organism evidence="2 3">
    <name type="scientific">Romanomermis culicivorax</name>
    <name type="common">Nematode worm</name>
    <dbReference type="NCBI Taxonomy" id="13658"/>
    <lineage>
        <taxon>Eukaryota</taxon>
        <taxon>Metazoa</taxon>
        <taxon>Ecdysozoa</taxon>
        <taxon>Nematoda</taxon>
        <taxon>Enoplea</taxon>
        <taxon>Dorylaimia</taxon>
        <taxon>Mermithida</taxon>
        <taxon>Mermithoidea</taxon>
        <taxon>Mermithidae</taxon>
        <taxon>Romanomermis</taxon>
    </lineage>
</organism>
<dbReference type="AlphaFoldDB" id="A0A915HWY3"/>